<gene>
    <name evidence="2" type="ORF">GHT09_018768</name>
    <name evidence="3" type="ORF">MONAX_5E041001</name>
</gene>
<name>A0A5E4AI92_MARMO</name>
<reference evidence="2" key="2">
    <citation type="submission" date="2020-08" db="EMBL/GenBank/DDBJ databases">
        <authorList>
            <person name="Shumante A."/>
            <person name="Zimin A.V."/>
            <person name="Puiu D."/>
            <person name="Salzberg S.L."/>
        </authorList>
    </citation>
    <scope>NUCLEOTIDE SEQUENCE</scope>
    <source>
        <strain evidence="2">WC2-LM</strain>
        <tissue evidence="2">Liver</tissue>
    </source>
</reference>
<dbReference type="Proteomes" id="UP000662637">
    <property type="component" value="Unassembled WGS sequence"/>
</dbReference>
<feature type="region of interest" description="Disordered" evidence="1">
    <location>
        <begin position="76"/>
        <end position="95"/>
    </location>
</feature>
<organism evidence="3 4">
    <name type="scientific">Marmota monax</name>
    <name type="common">Woodchuck</name>
    <dbReference type="NCBI Taxonomy" id="9995"/>
    <lineage>
        <taxon>Eukaryota</taxon>
        <taxon>Metazoa</taxon>
        <taxon>Chordata</taxon>
        <taxon>Craniata</taxon>
        <taxon>Vertebrata</taxon>
        <taxon>Euteleostomi</taxon>
        <taxon>Mammalia</taxon>
        <taxon>Eutheria</taxon>
        <taxon>Euarchontoglires</taxon>
        <taxon>Glires</taxon>
        <taxon>Rodentia</taxon>
        <taxon>Sciuromorpha</taxon>
        <taxon>Sciuridae</taxon>
        <taxon>Xerinae</taxon>
        <taxon>Marmotini</taxon>
        <taxon>Marmota</taxon>
    </lineage>
</organism>
<evidence type="ECO:0000313" key="2">
    <source>
        <dbReference type="EMBL" id="KAF7460798.1"/>
    </source>
</evidence>
<accession>A0A5E4AI92</accession>
<dbReference type="EMBL" id="WJEC01008750">
    <property type="protein sequence ID" value="KAF7460798.1"/>
    <property type="molecule type" value="Genomic_DNA"/>
</dbReference>
<evidence type="ECO:0000313" key="4">
    <source>
        <dbReference type="Proteomes" id="UP000335636"/>
    </source>
</evidence>
<keyword evidence="4" id="KW-1185">Reference proteome</keyword>
<protein>
    <submittedName>
        <fullName evidence="3">Uncharacterized protein</fullName>
    </submittedName>
</protein>
<proteinExistence type="predicted"/>
<dbReference type="Proteomes" id="UP000335636">
    <property type="component" value="Unassembled WGS sequence"/>
</dbReference>
<sequence>MSQPGSDLDNSRESAGTAASPETDWQLGNPRLPQCPGGWHLCHQAVAALLGTTSGVRGTPGQDLISSHRSCQCSPVAEDHRRAGSQPSGQAFPCELPRRQGLRCPGYTVSLQNPQDGTVPFRSQGRSSSLSSQLGTVEEEVGWALVSVLTSPSCLRSERPPKANCAA</sequence>
<evidence type="ECO:0000313" key="3">
    <source>
        <dbReference type="EMBL" id="VTJ56690.1"/>
    </source>
</evidence>
<feature type="region of interest" description="Disordered" evidence="1">
    <location>
        <begin position="1"/>
        <end position="31"/>
    </location>
</feature>
<evidence type="ECO:0000256" key="1">
    <source>
        <dbReference type="SAM" id="MobiDB-lite"/>
    </source>
</evidence>
<dbReference type="EMBL" id="CABDUW010000068">
    <property type="protein sequence ID" value="VTJ56690.1"/>
    <property type="molecule type" value="Genomic_DNA"/>
</dbReference>
<dbReference type="AlphaFoldDB" id="A0A5E4AI92"/>
<reference evidence="3 4" key="1">
    <citation type="submission" date="2019-04" db="EMBL/GenBank/DDBJ databases">
        <authorList>
            <person name="Alioto T."/>
            <person name="Alioto T."/>
        </authorList>
    </citation>
    <scope>NUCLEOTIDE SEQUENCE [LARGE SCALE GENOMIC DNA]</scope>
</reference>